<accession>A0ABS2DD00</accession>
<evidence type="ECO:0000313" key="3">
    <source>
        <dbReference type="Proteomes" id="UP001518925"/>
    </source>
</evidence>
<reference evidence="2 3" key="1">
    <citation type="submission" date="2021-02" db="EMBL/GenBank/DDBJ databases">
        <title>Bacillus sp. RD4P76, an endophyte from a halophyte.</title>
        <authorList>
            <person name="Sun J.-Q."/>
        </authorList>
    </citation>
    <scope>NUCLEOTIDE SEQUENCE [LARGE SCALE GENOMIC DNA]</scope>
    <source>
        <strain evidence="2 3">RD4P76</strain>
    </source>
</reference>
<feature type="transmembrane region" description="Helical" evidence="1">
    <location>
        <begin position="7"/>
        <end position="24"/>
    </location>
</feature>
<dbReference type="RefSeq" id="WP_204201717.1">
    <property type="nucleotide sequence ID" value="NZ_JAFELM010000010.1"/>
</dbReference>
<name>A0ABS2DD00_9BACI</name>
<dbReference type="Proteomes" id="UP001518925">
    <property type="component" value="Unassembled WGS sequence"/>
</dbReference>
<keyword evidence="1" id="KW-0812">Transmembrane</keyword>
<keyword evidence="3" id="KW-1185">Reference proteome</keyword>
<protein>
    <recommendedName>
        <fullName evidence="4">DUF3139 domain-containing protein</fullName>
    </recommendedName>
</protein>
<sequence>MKRIFSILSIIVVLIIIITIYLSMSQKLDYNVLNIQELPIKVQNKVSKKPEINGFSVYNDEIYTYVLYRANHTENEYISTDLSAYRENGEIIISCFIDFANDDSQISHEKVIRLDKIDRDDIVLIEHDKR</sequence>
<dbReference type="EMBL" id="JAFELM010000010">
    <property type="protein sequence ID" value="MBM6616322.1"/>
    <property type="molecule type" value="Genomic_DNA"/>
</dbReference>
<keyword evidence="1" id="KW-1133">Transmembrane helix</keyword>
<evidence type="ECO:0000313" key="2">
    <source>
        <dbReference type="EMBL" id="MBM6616322.1"/>
    </source>
</evidence>
<evidence type="ECO:0000256" key="1">
    <source>
        <dbReference type="SAM" id="Phobius"/>
    </source>
</evidence>
<comment type="caution">
    <text evidence="2">The sequence shown here is derived from an EMBL/GenBank/DDBJ whole genome shotgun (WGS) entry which is preliminary data.</text>
</comment>
<keyword evidence="1" id="KW-0472">Membrane</keyword>
<organism evidence="2 3">
    <name type="scientific">Bacillus suaedaesalsae</name>
    <dbReference type="NCBI Taxonomy" id="2810349"/>
    <lineage>
        <taxon>Bacteria</taxon>
        <taxon>Bacillati</taxon>
        <taxon>Bacillota</taxon>
        <taxon>Bacilli</taxon>
        <taxon>Bacillales</taxon>
        <taxon>Bacillaceae</taxon>
        <taxon>Bacillus</taxon>
    </lineage>
</organism>
<evidence type="ECO:0008006" key="4">
    <source>
        <dbReference type="Google" id="ProtNLM"/>
    </source>
</evidence>
<proteinExistence type="predicted"/>
<gene>
    <name evidence="2" type="ORF">JR050_01320</name>
</gene>